<evidence type="ECO:0000313" key="2">
    <source>
        <dbReference type="Proteomes" id="UP001595191"/>
    </source>
</evidence>
<keyword evidence="2" id="KW-1185">Reference proteome</keyword>
<comment type="caution">
    <text evidence="1">The sequence shown here is derived from an EMBL/GenBank/DDBJ whole genome shotgun (WGS) entry which is preliminary data.</text>
</comment>
<accession>A0ACC7LFY6</accession>
<name>A0ACC7LFY6_9FLAO</name>
<evidence type="ECO:0000313" key="1">
    <source>
        <dbReference type="EMBL" id="MFH6602303.1"/>
    </source>
</evidence>
<sequence length="40" mass="4530">MKRSKFGELQIVFTIEWAHENAQLGGVPKDKVYLGLHSTT</sequence>
<organism evidence="1 2">
    <name type="scientific">Meishania litoralis</name>
    <dbReference type="NCBI Taxonomy" id="3434685"/>
    <lineage>
        <taxon>Bacteria</taxon>
        <taxon>Pseudomonadati</taxon>
        <taxon>Bacteroidota</taxon>
        <taxon>Flavobacteriia</taxon>
        <taxon>Flavobacteriales</taxon>
        <taxon>Flavobacteriaceae</taxon>
        <taxon>Meishania</taxon>
    </lineage>
</organism>
<gene>
    <name evidence="1" type="ORF">ACEZ3G_02350</name>
</gene>
<dbReference type="Proteomes" id="UP001595191">
    <property type="component" value="Unassembled WGS sequence"/>
</dbReference>
<protein>
    <submittedName>
        <fullName evidence="1">Uncharacterized protein</fullName>
    </submittedName>
</protein>
<proteinExistence type="predicted"/>
<reference evidence="1" key="1">
    <citation type="submission" date="2024-09" db="EMBL/GenBank/DDBJ databases">
        <authorList>
            <person name="Liu J."/>
        </authorList>
    </citation>
    <scope>NUCLEOTIDE SEQUENCE</scope>
    <source>
        <strain evidence="1">NBU2967</strain>
    </source>
</reference>
<dbReference type="EMBL" id="JBHFPV010000001">
    <property type="protein sequence ID" value="MFH6602303.1"/>
    <property type="molecule type" value="Genomic_DNA"/>
</dbReference>